<name>A0ABV2D725_9HYPH</name>
<gene>
    <name evidence="1" type="ORF">ABVQ20_02430</name>
</gene>
<sequence length="174" mass="18798">MLNPRLSRTKTRKAPPLGVIVLDHDGTSFFQQGLTAGIATQGADTRFGSILTAVRDHGVVLAILPPWGHPFKLPGGKPVITFVEDLVSGTFGPGAFHRASLRRVLKMADNIVVNSCQGPELYLATAIAAGIAREHVFMVETRPEQESQWIETIKALAPGRKILLICEKPRGGVQ</sequence>
<evidence type="ECO:0000313" key="2">
    <source>
        <dbReference type="Proteomes" id="UP001548832"/>
    </source>
</evidence>
<dbReference type="EMBL" id="JBEWSZ010000001">
    <property type="protein sequence ID" value="MET2825826.1"/>
    <property type="molecule type" value="Genomic_DNA"/>
</dbReference>
<protein>
    <recommendedName>
        <fullName evidence="3">Isochorismatase family protein</fullName>
    </recommendedName>
</protein>
<organism evidence="1 2">
    <name type="scientific">Mesorhizobium shangrilense</name>
    <dbReference type="NCBI Taxonomy" id="460060"/>
    <lineage>
        <taxon>Bacteria</taxon>
        <taxon>Pseudomonadati</taxon>
        <taxon>Pseudomonadota</taxon>
        <taxon>Alphaproteobacteria</taxon>
        <taxon>Hyphomicrobiales</taxon>
        <taxon>Phyllobacteriaceae</taxon>
        <taxon>Mesorhizobium</taxon>
    </lineage>
</organism>
<keyword evidence="2" id="KW-1185">Reference proteome</keyword>
<accession>A0ABV2D725</accession>
<comment type="caution">
    <text evidence="1">The sequence shown here is derived from an EMBL/GenBank/DDBJ whole genome shotgun (WGS) entry which is preliminary data.</text>
</comment>
<dbReference type="Proteomes" id="UP001548832">
    <property type="component" value="Unassembled WGS sequence"/>
</dbReference>
<evidence type="ECO:0008006" key="3">
    <source>
        <dbReference type="Google" id="ProtNLM"/>
    </source>
</evidence>
<proteinExistence type="predicted"/>
<dbReference type="RefSeq" id="WP_354457903.1">
    <property type="nucleotide sequence ID" value="NZ_JBEWSZ010000001.1"/>
</dbReference>
<evidence type="ECO:0000313" key="1">
    <source>
        <dbReference type="EMBL" id="MET2825826.1"/>
    </source>
</evidence>
<reference evidence="1 2" key="1">
    <citation type="submission" date="2024-06" db="EMBL/GenBank/DDBJ databases">
        <authorList>
            <person name="Kim D.-U."/>
        </authorList>
    </citation>
    <scope>NUCLEOTIDE SEQUENCE [LARGE SCALE GENOMIC DNA]</scope>
    <source>
        <strain evidence="1 2">KACC15460</strain>
    </source>
</reference>